<dbReference type="Proteomes" id="UP000029055">
    <property type="component" value="Unassembled WGS sequence"/>
</dbReference>
<organism evidence="2 3">
    <name type="scientific">Bifidobacterium subtile</name>
    <dbReference type="NCBI Taxonomy" id="77635"/>
    <lineage>
        <taxon>Bacteria</taxon>
        <taxon>Bacillati</taxon>
        <taxon>Actinomycetota</taxon>
        <taxon>Actinomycetes</taxon>
        <taxon>Bifidobacteriales</taxon>
        <taxon>Bifidobacteriaceae</taxon>
        <taxon>Bifidobacterium</taxon>
    </lineage>
</organism>
<dbReference type="OrthoDB" id="3227458at2"/>
<dbReference type="RefSeq" id="WP_024463448.1">
    <property type="nucleotide sequence ID" value="NZ_CP062939.1"/>
</dbReference>
<reference evidence="2 3" key="1">
    <citation type="submission" date="2014-03" db="EMBL/GenBank/DDBJ databases">
        <title>Genomics of Bifidobacteria.</title>
        <authorList>
            <person name="Ventura M."/>
            <person name="Milani C."/>
            <person name="Lugli G.A."/>
        </authorList>
    </citation>
    <scope>NUCLEOTIDE SEQUENCE [LARGE SCALE GENOMIC DNA]</scope>
    <source>
        <strain evidence="2 3">LMG 11597</strain>
    </source>
</reference>
<dbReference type="EMBL" id="JGZR01000005">
    <property type="protein sequence ID" value="KFJ04178.1"/>
    <property type="molecule type" value="Genomic_DNA"/>
</dbReference>
<evidence type="ECO:0000256" key="1">
    <source>
        <dbReference type="SAM" id="MobiDB-lite"/>
    </source>
</evidence>
<accession>A0A087E8S7</accession>
<gene>
    <name evidence="2" type="ORF">BISU_1216</name>
</gene>
<proteinExistence type="predicted"/>
<evidence type="ECO:0000313" key="2">
    <source>
        <dbReference type="EMBL" id="KFJ04178.1"/>
    </source>
</evidence>
<sequence>MDDAAQGAAYTAAVRTPRTLHVISPLSWIADAFDEPFLGAPQTAASSSSAPPLVTSQSAVSSPNACFHFPASLPVDSPSIVAMPAAPPPTAAMAAPTAPDRTEFSSSPCAANPGTAATDRAASRVAGWRIVRHSALEPVQDFANDDAVWIAPDILVALNAWRERQGLFPLAFRAPSPRWPDLLPGDVAGRSVLIAAVAEIRTWSAFPHDLGAQPWSQLCNGRVAGFNAARRDLDALRTAIGDAPAHSTIMLSEHVPGISEEWNVFVHHGVAAAASPYCLHTPPDSHTIITVFDLPEDSPCAASARHSFHRRCRALASQAAERAAAATGTDDASMIVAFRAENDPPIVLEIDPVWCSAPYPYDVRGMLAFMDAIAEARVRPSAQRSAAGSALGQRQENDTVFEPDPWMAAQHANRYGRY</sequence>
<dbReference type="AlphaFoldDB" id="A0A087E8S7"/>
<dbReference type="eggNOG" id="ENOG5032KNB">
    <property type="taxonomic scope" value="Bacteria"/>
</dbReference>
<feature type="region of interest" description="Disordered" evidence="1">
    <location>
        <begin position="91"/>
        <end position="115"/>
    </location>
</feature>
<evidence type="ECO:0000313" key="3">
    <source>
        <dbReference type="Proteomes" id="UP000029055"/>
    </source>
</evidence>
<keyword evidence="3" id="KW-1185">Reference proteome</keyword>
<name>A0A087E8S7_9BIFI</name>
<protein>
    <submittedName>
        <fullName evidence="2">Uncharacterized protein</fullName>
    </submittedName>
</protein>
<comment type="caution">
    <text evidence="2">The sequence shown here is derived from an EMBL/GenBank/DDBJ whole genome shotgun (WGS) entry which is preliminary data.</text>
</comment>